<feature type="transmembrane region" description="Helical" evidence="1">
    <location>
        <begin position="188"/>
        <end position="208"/>
    </location>
</feature>
<reference evidence="2" key="2">
    <citation type="journal article" date="2021" name="PeerJ">
        <title>Extensive microbial diversity within the chicken gut microbiome revealed by metagenomics and culture.</title>
        <authorList>
            <person name="Gilroy R."/>
            <person name="Ravi A."/>
            <person name="Getino M."/>
            <person name="Pursley I."/>
            <person name="Horton D.L."/>
            <person name="Alikhan N.F."/>
            <person name="Baker D."/>
            <person name="Gharbi K."/>
            <person name="Hall N."/>
            <person name="Watson M."/>
            <person name="Adriaenssens E.M."/>
            <person name="Foster-Nyarko E."/>
            <person name="Jarju S."/>
            <person name="Secka A."/>
            <person name="Antonio M."/>
            <person name="Oren A."/>
            <person name="Chaudhuri R.R."/>
            <person name="La Ragione R."/>
            <person name="Hildebrand F."/>
            <person name="Pallen M.J."/>
        </authorList>
    </citation>
    <scope>NUCLEOTIDE SEQUENCE</scope>
    <source>
        <strain evidence="2">ChiHjej12B11-7776</strain>
    </source>
</reference>
<sequence>MTRKIVSVILEFAVALSAAVGVALTAAMGVNGFLYFTVQSNLWVAAVLLVFAVWQTVQLRRGGEIPQWLWSIKFVFTVSITLTGLVFCAVLAPTMKGAFNSAANVLTHVVVPLCSVADLFVAKRRTDAKTAWWSLAPPIYYLGFASLGYVLKWDFGYGANYPYFFLNWGSPVGAFGFGGGGEYFMGTFWWILVMLALVSGIAFLYRAILNRITKAKN</sequence>
<evidence type="ECO:0000313" key="3">
    <source>
        <dbReference type="Proteomes" id="UP000886852"/>
    </source>
</evidence>
<accession>A0A9D1SPP2</accession>
<feature type="transmembrane region" description="Helical" evidence="1">
    <location>
        <begin position="74"/>
        <end position="92"/>
    </location>
</feature>
<dbReference type="Proteomes" id="UP000886852">
    <property type="component" value="Unassembled WGS sequence"/>
</dbReference>
<comment type="caution">
    <text evidence="2">The sequence shown here is derived from an EMBL/GenBank/DDBJ whole genome shotgun (WGS) entry which is preliminary data.</text>
</comment>
<dbReference type="EMBL" id="DVOC01000018">
    <property type="protein sequence ID" value="HIU90564.1"/>
    <property type="molecule type" value="Genomic_DNA"/>
</dbReference>
<keyword evidence="1" id="KW-1133">Transmembrane helix</keyword>
<keyword evidence="1" id="KW-0472">Membrane</keyword>
<protein>
    <submittedName>
        <fullName evidence="2">Pr6Pr family membrane protein</fullName>
    </submittedName>
</protein>
<dbReference type="NCBIfam" id="NF038065">
    <property type="entry name" value="Pr6Pr"/>
    <property type="match status" value="1"/>
</dbReference>
<proteinExistence type="predicted"/>
<feature type="transmembrane region" description="Helical" evidence="1">
    <location>
        <begin position="132"/>
        <end position="151"/>
    </location>
</feature>
<organism evidence="2 3">
    <name type="scientific">Candidatus Fimimonas merdipullorum</name>
    <dbReference type="NCBI Taxonomy" id="2840822"/>
    <lineage>
        <taxon>Bacteria</taxon>
        <taxon>Pseudomonadati</taxon>
        <taxon>Myxococcota</taxon>
        <taxon>Myxococcia</taxon>
        <taxon>Myxococcales</taxon>
        <taxon>Cystobacterineae</taxon>
        <taxon>Myxococcaceae</taxon>
        <taxon>Myxococcaceae incertae sedis</taxon>
        <taxon>Candidatus Fimimonas</taxon>
    </lineage>
</organism>
<gene>
    <name evidence="2" type="ORF">IAC72_00925</name>
</gene>
<name>A0A9D1SPP2_9BACT</name>
<evidence type="ECO:0000313" key="2">
    <source>
        <dbReference type="EMBL" id="HIU90564.1"/>
    </source>
</evidence>
<dbReference type="InterPro" id="IPR049713">
    <property type="entry name" value="Pr6Pr-like"/>
</dbReference>
<feature type="transmembrane region" description="Helical" evidence="1">
    <location>
        <begin position="33"/>
        <end position="54"/>
    </location>
</feature>
<evidence type="ECO:0000256" key="1">
    <source>
        <dbReference type="SAM" id="Phobius"/>
    </source>
</evidence>
<dbReference type="AlphaFoldDB" id="A0A9D1SPP2"/>
<keyword evidence="1" id="KW-0812">Transmembrane</keyword>
<feature type="transmembrane region" description="Helical" evidence="1">
    <location>
        <begin position="98"/>
        <end position="120"/>
    </location>
</feature>
<reference evidence="2" key="1">
    <citation type="submission" date="2020-10" db="EMBL/GenBank/DDBJ databases">
        <authorList>
            <person name="Gilroy R."/>
        </authorList>
    </citation>
    <scope>NUCLEOTIDE SEQUENCE</scope>
    <source>
        <strain evidence="2">ChiHjej12B11-7776</strain>
    </source>
</reference>